<name>A0A9Q3PVB8_9BASI</name>
<dbReference type="Proteomes" id="UP000765509">
    <property type="component" value="Unassembled WGS sequence"/>
</dbReference>
<accession>A0A9Q3PVB8</accession>
<dbReference type="AlphaFoldDB" id="A0A9Q3PVB8"/>
<dbReference type="EMBL" id="AVOT02094807">
    <property type="protein sequence ID" value="MBW0574731.1"/>
    <property type="molecule type" value="Genomic_DNA"/>
</dbReference>
<evidence type="ECO:0000313" key="2">
    <source>
        <dbReference type="Proteomes" id="UP000765509"/>
    </source>
</evidence>
<proteinExistence type="predicted"/>
<protein>
    <submittedName>
        <fullName evidence="1">Uncharacterized protein</fullName>
    </submittedName>
</protein>
<sequence length="174" mass="20174">MIFIRGIDIIKEDFELPERLVKAIINAFFTKSAHRWYIKLRQAHGHQSWTWGKNQIINKWTNSSWRFKVETAFESSKLNADKAKYFPCFCQQKYRLTELYPDISELTIDRKTLRQRGGDLEHAVKSRTTEKSSAEDLINVLGGVTTITRIGSSRGNLNTSFNTPWKDSGDKNTK</sequence>
<organism evidence="1 2">
    <name type="scientific">Austropuccinia psidii MF-1</name>
    <dbReference type="NCBI Taxonomy" id="1389203"/>
    <lineage>
        <taxon>Eukaryota</taxon>
        <taxon>Fungi</taxon>
        <taxon>Dikarya</taxon>
        <taxon>Basidiomycota</taxon>
        <taxon>Pucciniomycotina</taxon>
        <taxon>Pucciniomycetes</taxon>
        <taxon>Pucciniales</taxon>
        <taxon>Sphaerophragmiaceae</taxon>
        <taxon>Austropuccinia</taxon>
    </lineage>
</organism>
<comment type="caution">
    <text evidence="1">The sequence shown here is derived from an EMBL/GenBank/DDBJ whole genome shotgun (WGS) entry which is preliminary data.</text>
</comment>
<gene>
    <name evidence="1" type="ORF">O181_114446</name>
</gene>
<reference evidence="1" key="1">
    <citation type="submission" date="2021-03" db="EMBL/GenBank/DDBJ databases">
        <title>Draft genome sequence of rust myrtle Austropuccinia psidii MF-1, a brazilian biotype.</title>
        <authorList>
            <person name="Quecine M.C."/>
            <person name="Pachon D.M.R."/>
            <person name="Bonatelli M.L."/>
            <person name="Correr F.H."/>
            <person name="Franceschini L.M."/>
            <person name="Leite T.F."/>
            <person name="Margarido G.R.A."/>
            <person name="Almeida C.A."/>
            <person name="Ferrarezi J.A."/>
            <person name="Labate C.A."/>
        </authorList>
    </citation>
    <scope>NUCLEOTIDE SEQUENCE</scope>
    <source>
        <strain evidence="1">MF-1</strain>
    </source>
</reference>
<keyword evidence="2" id="KW-1185">Reference proteome</keyword>
<evidence type="ECO:0000313" key="1">
    <source>
        <dbReference type="EMBL" id="MBW0574731.1"/>
    </source>
</evidence>